<keyword evidence="3" id="KW-1185">Reference proteome</keyword>
<dbReference type="InParanoid" id="A0A1M6CU27"/>
<dbReference type="EMBL" id="FQYR01000002">
    <property type="protein sequence ID" value="SHI64575.1"/>
    <property type="molecule type" value="Genomic_DNA"/>
</dbReference>
<keyword evidence="1" id="KW-0812">Transmembrane</keyword>
<evidence type="ECO:0000256" key="1">
    <source>
        <dbReference type="SAM" id="Phobius"/>
    </source>
</evidence>
<dbReference type="AlphaFoldDB" id="A0A1M6CU27"/>
<evidence type="ECO:0000313" key="3">
    <source>
        <dbReference type="Proteomes" id="UP000184510"/>
    </source>
</evidence>
<name>A0A1M6CU27_9BACT</name>
<feature type="transmembrane region" description="Helical" evidence="1">
    <location>
        <begin position="6"/>
        <end position="29"/>
    </location>
</feature>
<reference evidence="2 3" key="1">
    <citation type="submission" date="2016-11" db="EMBL/GenBank/DDBJ databases">
        <authorList>
            <person name="Jaros S."/>
            <person name="Januszkiewicz K."/>
            <person name="Wedrychowicz H."/>
        </authorList>
    </citation>
    <scope>NUCLEOTIDE SEQUENCE [LARGE SCALE GENOMIC DNA]</scope>
    <source>
        <strain evidence="2 3">DSM 18772</strain>
    </source>
</reference>
<dbReference type="Proteomes" id="UP000184510">
    <property type="component" value="Unassembled WGS sequence"/>
</dbReference>
<protein>
    <recommendedName>
        <fullName evidence="4">Type II secretion system protein GspG C-terminal domain-containing protein</fullName>
    </recommendedName>
</protein>
<keyword evidence="1" id="KW-1133">Transmembrane helix</keyword>
<dbReference type="RefSeq" id="WP_143157969.1">
    <property type="nucleotide sequence ID" value="NZ_FQYR01000002.1"/>
</dbReference>
<organism evidence="2 3">
    <name type="scientific">Rubritalea squalenifaciens DSM 18772</name>
    <dbReference type="NCBI Taxonomy" id="1123071"/>
    <lineage>
        <taxon>Bacteria</taxon>
        <taxon>Pseudomonadati</taxon>
        <taxon>Verrucomicrobiota</taxon>
        <taxon>Verrucomicrobiia</taxon>
        <taxon>Verrucomicrobiales</taxon>
        <taxon>Rubritaleaceae</taxon>
        <taxon>Rubritalea</taxon>
    </lineage>
</organism>
<accession>A0A1M6CU27</accession>
<evidence type="ECO:0000313" key="2">
    <source>
        <dbReference type="EMBL" id="SHI64575.1"/>
    </source>
</evidence>
<evidence type="ECO:0008006" key="4">
    <source>
        <dbReference type="Google" id="ProtNLM"/>
    </source>
</evidence>
<gene>
    <name evidence="2" type="ORF">SAMN02745181_0568</name>
</gene>
<proteinExistence type="predicted"/>
<keyword evidence="1" id="KW-0472">Membrane</keyword>
<sequence length="125" mass="14298">MNKKKVLLGLVVTGLVSMCVGLVVFYLFVVYPGMRKMIDESITFRRVIEIQNAVVFFEMDEGKEITDLHELIPRYYQAADENAPFEDAWGNQIEFTRNEDGYKYLSCLGPDGVTETGDDISLIFR</sequence>